<proteinExistence type="predicted"/>
<organism evidence="4 5">
    <name type="scientific">Nonomuraea soli</name>
    <dbReference type="NCBI Taxonomy" id="1032476"/>
    <lineage>
        <taxon>Bacteria</taxon>
        <taxon>Bacillati</taxon>
        <taxon>Actinomycetota</taxon>
        <taxon>Actinomycetes</taxon>
        <taxon>Streptosporangiales</taxon>
        <taxon>Streptosporangiaceae</taxon>
        <taxon>Nonomuraea</taxon>
    </lineage>
</organism>
<keyword evidence="5" id="KW-1185">Reference proteome</keyword>
<evidence type="ECO:0000313" key="5">
    <source>
        <dbReference type="Proteomes" id="UP000530928"/>
    </source>
</evidence>
<keyword evidence="3" id="KW-0812">Transmembrane</keyword>
<name>A0A7W0CQQ6_9ACTN</name>
<keyword evidence="3" id="KW-0472">Membrane</keyword>
<protein>
    <submittedName>
        <fullName evidence="4">Cell division protein FtsB</fullName>
    </submittedName>
</protein>
<dbReference type="Pfam" id="PF04977">
    <property type="entry name" value="DivIC"/>
    <property type="match status" value="1"/>
</dbReference>
<feature type="region of interest" description="Disordered" evidence="2">
    <location>
        <begin position="1"/>
        <end position="65"/>
    </location>
</feature>
<dbReference type="AlphaFoldDB" id="A0A7W0CQQ6"/>
<feature type="compositionally biased region" description="Basic and acidic residues" evidence="2">
    <location>
        <begin position="1"/>
        <end position="17"/>
    </location>
</feature>
<feature type="compositionally biased region" description="Low complexity" evidence="2">
    <location>
        <begin position="50"/>
        <end position="60"/>
    </location>
</feature>
<keyword evidence="4" id="KW-0132">Cell division</keyword>
<dbReference type="GO" id="GO:0051301">
    <property type="term" value="P:cell division"/>
    <property type="evidence" value="ECO:0007669"/>
    <property type="project" value="UniProtKB-KW"/>
</dbReference>
<keyword evidence="3" id="KW-1133">Transmembrane helix</keyword>
<reference evidence="4 5" key="1">
    <citation type="submission" date="2020-07" db="EMBL/GenBank/DDBJ databases">
        <title>Genomic Encyclopedia of Type Strains, Phase IV (KMG-IV): sequencing the most valuable type-strain genomes for metagenomic binning, comparative biology and taxonomic classification.</title>
        <authorList>
            <person name="Goeker M."/>
        </authorList>
    </citation>
    <scope>NUCLEOTIDE SEQUENCE [LARGE SCALE GENOMIC DNA]</scope>
    <source>
        <strain evidence="4 5">DSM 45533</strain>
    </source>
</reference>
<dbReference type="InterPro" id="IPR007060">
    <property type="entry name" value="FtsL/DivIC"/>
</dbReference>
<dbReference type="Proteomes" id="UP000530928">
    <property type="component" value="Unassembled WGS sequence"/>
</dbReference>
<evidence type="ECO:0000256" key="3">
    <source>
        <dbReference type="SAM" id="Phobius"/>
    </source>
</evidence>
<evidence type="ECO:0000313" key="4">
    <source>
        <dbReference type="EMBL" id="MBA2895596.1"/>
    </source>
</evidence>
<comment type="caution">
    <text evidence="4">The sequence shown here is derived from an EMBL/GenBank/DDBJ whole genome shotgun (WGS) entry which is preliminary data.</text>
</comment>
<dbReference type="EMBL" id="JACDUR010000007">
    <property type="protein sequence ID" value="MBA2895596.1"/>
    <property type="molecule type" value="Genomic_DNA"/>
</dbReference>
<sequence>MSDEARPGSNREREETTTPRVPRPTPGAKPGGPAGTTGKPAASGGGKTGAAGKAGASAAKPKVRRPQLTGRAAILAVVVCAIAMSLAYPVREYIAQRRQLTELQAEKDKVLAEQRKVEEQRRQVQDPNWTKRTARERLHYCDPGAKCYMVPKPKQSGGTTTATQDSATPPWYETLWESVVAADTGETSGS</sequence>
<feature type="coiled-coil region" evidence="1">
    <location>
        <begin position="93"/>
        <end position="123"/>
    </location>
</feature>
<dbReference type="RefSeq" id="WP_181614319.1">
    <property type="nucleotide sequence ID" value="NZ_BAABAM010000011.1"/>
</dbReference>
<keyword evidence="4" id="KW-0131">Cell cycle</keyword>
<evidence type="ECO:0000256" key="2">
    <source>
        <dbReference type="SAM" id="MobiDB-lite"/>
    </source>
</evidence>
<keyword evidence="1" id="KW-0175">Coiled coil</keyword>
<evidence type="ECO:0000256" key="1">
    <source>
        <dbReference type="SAM" id="Coils"/>
    </source>
</evidence>
<gene>
    <name evidence="4" type="ORF">HNR30_006982</name>
</gene>
<accession>A0A7W0CQQ6</accession>
<feature type="transmembrane region" description="Helical" evidence="3">
    <location>
        <begin position="72"/>
        <end position="90"/>
    </location>
</feature>